<sequence length="177" mass="20683">MFLFSGALCFPQFYQDDYDVKIERVELARYNTSYLKDVKFQYTFYNRTQKVLNASGHLLVDVGRDATVTVQFYKFASNEYRFFPVAFDANACHEVAHNTFNLGVMLKNTSNITPCHMKKGLYYIRNLAFNDFSHLPPHFLRGQFKMDAEAHVSSASLFEIHFYVTVSDKPPKWNKKQ</sequence>
<accession>A0A8K0CZM3</accession>
<reference evidence="1" key="1">
    <citation type="submission" date="2019-08" db="EMBL/GenBank/DDBJ databases">
        <title>The genome of the North American firefly Photinus pyralis.</title>
        <authorList>
            <consortium name="Photinus pyralis genome working group"/>
            <person name="Fallon T.R."/>
            <person name="Sander Lower S.E."/>
            <person name="Weng J.-K."/>
        </authorList>
    </citation>
    <scope>NUCLEOTIDE SEQUENCE</scope>
    <source>
        <strain evidence="1">TRF0915ILg1</strain>
        <tissue evidence="1">Whole body</tissue>
    </source>
</reference>
<dbReference type="Proteomes" id="UP000801492">
    <property type="component" value="Unassembled WGS sequence"/>
</dbReference>
<keyword evidence="2" id="KW-1185">Reference proteome</keyword>
<name>A0A8K0CZM3_IGNLU</name>
<dbReference type="EMBL" id="VTPC01007099">
    <property type="protein sequence ID" value="KAF2894356.1"/>
    <property type="molecule type" value="Genomic_DNA"/>
</dbReference>
<comment type="caution">
    <text evidence="1">The sequence shown here is derived from an EMBL/GenBank/DDBJ whole genome shotgun (WGS) entry which is preliminary data.</text>
</comment>
<dbReference type="AlphaFoldDB" id="A0A8K0CZM3"/>
<dbReference type="OrthoDB" id="8180029at2759"/>
<evidence type="ECO:0000313" key="1">
    <source>
        <dbReference type="EMBL" id="KAF2894356.1"/>
    </source>
</evidence>
<evidence type="ECO:0000313" key="2">
    <source>
        <dbReference type="Proteomes" id="UP000801492"/>
    </source>
</evidence>
<protein>
    <submittedName>
        <fullName evidence="1">Uncharacterized protein</fullName>
    </submittedName>
</protein>
<proteinExistence type="predicted"/>
<gene>
    <name evidence="1" type="ORF">ILUMI_11817</name>
</gene>
<dbReference type="PANTHER" id="PTHR21112">
    <property type="entry name" value="CHEMOSENSORY PROTEIN A 29A-RELATED"/>
    <property type="match status" value="1"/>
</dbReference>
<dbReference type="PANTHER" id="PTHR21112:SF0">
    <property type="entry name" value="CHEMOSENSORY PROTEIN A 29A-RELATED"/>
    <property type="match status" value="1"/>
</dbReference>
<organism evidence="1 2">
    <name type="scientific">Ignelater luminosus</name>
    <name type="common">Cucubano</name>
    <name type="synonym">Pyrophorus luminosus</name>
    <dbReference type="NCBI Taxonomy" id="2038154"/>
    <lineage>
        <taxon>Eukaryota</taxon>
        <taxon>Metazoa</taxon>
        <taxon>Ecdysozoa</taxon>
        <taxon>Arthropoda</taxon>
        <taxon>Hexapoda</taxon>
        <taxon>Insecta</taxon>
        <taxon>Pterygota</taxon>
        <taxon>Neoptera</taxon>
        <taxon>Endopterygota</taxon>
        <taxon>Coleoptera</taxon>
        <taxon>Polyphaga</taxon>
        <taxon>Elateriformia</taxon>
        <taxon>Elateroidea</taxon>
        <taxon>Elateridae</taxon>
        <taxon>Agrypninae</taxon>
        <taxon>Pyrophorini</taxon>
        <taxon>Ignelater</taxon>
    </lineage>
</organism>